<dbReference type="AlphaFoldDB" id="A0A1B0A4Z6"/>
<evidence type="ECO:0000313" key="13">
    <source>
        <dbReference type="EnsemblMetazoa" id="GPAI034584-PA"/>
    </source>
</evidence>
<dbReference type="Gene3D" id="3.40.50.300">
    <property type="entry name" value="P-loop containing nucleotide triphosphate hydrolases"/>
    <property type="match status" value="1"/>
</dbReference>
<dbReference type="GO" id="GO:0035721">
    <property type="term" value="P:intraciliary retrograde transport"/>
    <property type="evidence" value="ECO:0007669"/>
    <property type="project" value="InterPro"/>
</dbReference>
<dbReference type="PRINTS" id="PR00449">
    <property type="entry name" value="RASTRNSFRMNG"/>
</dbReference>
<evidence type="ECO:0000256" key="4">
    <source>
        <dbReference type="ARBA" id="ARBA00022473"/>
    </source>
</evidence>
<dbReference type="EnsemblMetazoa" id="GPAI034584-RA">
    <property type="protein sequence ID" value="GPAI034584-PA"/>
    <property type="gene ID" value="GPAI034584"/>
</dbReference>
<dbReference type="GO" id="GO:0036064">
    <property type="term" value="C:ciliary basal body"/>
    <property type="evidence" value="ECO:0007669"/>
    <property type="project" value="TreeGrafter"/>
</dbReference>
<dbReference type="GO" id="GO:0005930">
    <property type="term" value="C:axoneme"/>
    <property type="evidence" value="ECO:0007669"/>
    <property type="project" value="TreeGrafter"/>
</dbReference>
<evidence type="ECO:0000256" key="2">
    <source>
        <dbReference type="ARBA" id="ARBA00006831"/>
    </source>
</evidence>
<keyword evidence="6" id="KW-0493">Microtubule</keyword>
<dbReference type="PANTHER" id="PTHR13236">
    <property type="entry name" value="DYNEIN 2 LIGHT INTERMEDIATE CHAIN, ISOFORM 2"/>
    <property type="match status" value="1"/>
</dbReference>
<dbReference type="SUPFAM" id="SSF52540">
    <property type="entry name" value="P-loop containing nucleoside triphosphate hydrolases"/>
    <property type="match status" value="1"/>
</dbReference>
<keyword evidence="11" id="KW-0206">Cytoskeleton</keyword>
<reference evidence="14" key="1">
    <citation type="submission" date="2014-03" db="EMBL/GenBank/DDBJ databases">
        <authorList>
            <person name="Aksoy S."/>
            <person name="Warren W."/>
            <person name="Wilson R.K."/>
        </authorList>
    </citation>
    <scope>NUCLEOTIDE SEQUENCE [LARGE SCALE GENOMIC DNA]</scope>
    <source>
        <strain evidence="14">IAEA</strain>
    </source>
</reference>
<dbReference type="VEuPathDB" id="VectorBase:GPAI034584"/>
<dbReference type="PANTHER" id="PTHR13236:SF0">
    <property type="entry name" value="CYTOPLASMIC DYNEIN 2 LIGHT INTERMEDIATE CHAIN 1"/>
    <property type="match status" value="1"/>
</dbReference>
<proteinExistence type="inferred from homology"/>
<evidence type="ECO:0000256" key="1">
    <source>
        <dbReference type="ARBA" id="ARBA00004120"/>
    </source>
</evidence>
<comment type="subcellular location">
    <subcellularLocation>
        <location evidence="1">Cytoplasm</location>
        <location evidence="1">Cytoskeleton</location>
        <location evidence="1">Cilium basal body</location>
    </subcellularLocation>
</comment>
<dbReference type="GO" id="GO:0035735">
    <property type="term" value="P:intraciliary transport involved in cilium assembly"/>
    <property type="evidence" value="ECO:0007669"/>
    <property type="project" value="InterPro"/>
</dbReference>
<evidence type="ECO:0000256" key="11">
    <source>
        <dbReference type="ARBA" id="ARBA00023212"/>
    </source>
</evidence>
<keyword evidence="8" id="KW-0243">Dynein</keyword>
<accession>A0A1B0A4Z6</accession>
<evidence type="ECO:0000256" key="10">
    <source>
        <dbReference type="ARBA" id="ARBA00023175"/>
    </source>
</evidence>
<name>A0A1B0A4Z6_GLOPL</name>
<evidence type="ECO:0000256" key="9">
    <source>
        <dbReference type="ARBA" id="ARBA00023069"/>
    </source>
</evidence>
<evidence type="ECO:0000256" key="3">
    <source>
        <dbReference type="ARBA" id="ARBA00018863"/>
    </source>
</evidence>
<sequence>MFNTIIDDSHVKSETIQDVAFKLVEKQLGQLQQHQESKGRSILLLGSRGVGKSTIINKFLDREENPRPTLALQFSYGRRSRSTEYGQKQVLNIWEVGSLRNTEQLIEVTLKGQNLSSFAVIIVIDLSQPHCMFADIDEACGHLKNVSAKLSANSEKLITNKTTTTTVEKIPFPVVIVGGKYDIFMNFEPEIKKQVCRCLRSTAHLIGAALLFYSSTTQKLVKTLRDTIIYLGFGSPSRPFRLQTTDHNDALSIWFGTDSWEDINHGEEFKNLRQINENFSSKVPQHPSLNDDSTSLNNSEHAVVNPTKDPGFYESVIDEMRAQKDEELLEIVRDTKLRHKFETLSDHAL</sequence>
<dbReference type="GO" id="GO:0045504">
    <property type="term" value="F:dynein heavy chain binding"/>
    <property type="evidence" value="ECO:0007669"/>
    <property type="project" value="TreeGrafter"/>
</dbReference>
<evidence type="ECO:0000256" key="8">
    <source>
        <dbReference type="ARBA" id="ARBA00023017"/>
    </source>
</evidence>
<keyword evidence="14" id="KW-1185">Reference proteome</keyword>
<dbReference type="GO" id="GO:0005868">
    <property type="term" value="C:cytoplasmic dynein complex"/>
    <property type="evidence" value="ECO:0007669"/>
    <property type="project" value="InterPro"/>
</dbReference>
<keyword evidence="4" id="KW-0217">Developmental protein</keyword>
<evidence type="ECO:0000256" key="5">
    <source>
        <dbReference type="ARBA" id="ARBA00022490"/>
    </source>
</evidence>
<comment type="similarity">
    <text evidence="2">Belongs to the dynein light intermediate chain family.</text>
</comment>
<reference evidence="13" key="2">
    <citation type="submission" date="2020-05" db="UniProtKB">
        <authorList>
            <consortium name="EnsemblMetazoa"/>
        </authorList>
    </citation>
    <scope>IDENTIFICATION</scope>
    <source>
        <strain evidence="13">IAEA</strain>
    </source>
</reference>
<evidence type="ECO:0000256" key="12">
    <source>
        <dbReference type="ARBA" id="ARBA00023273"/>
    </source>
</evidence>
<evidence type="ECO:0000313" key="14">
    <source>
        <dbReference type="Proteomes" id="UP000092445"/>
    </source>
</evidence>
<organism evidence="13 14">
    <name type="scientific">Glossina pallidipes</name>
    <name type="common">Tsetse fly</name>
    <dbReference type="NCBI Taxonomy" id="7398"/>
    <lineage>
        <taxon>Eukaryota</taxon>
        <taxon>Metazoa</taxon>
        <taxon>Ecdysozoa</taxon>
        <taxon>Arthropoda</taxon>
        <taxon>Hexapoda</taxon>
        <taxon>Insecta</taxon>
        <taxon>Pterygota</taxon>
        <taxon>Neoptera</taxon>
        <taxon>Endopterygota</taxon>
        <taxon>Diptera</taxon>
        <taxon>Brachycera</taxon>
        <taxon>Muscomorpha</taxon>
        <taxon>Hippoboscoidea</taxon>
        <taxon>Glossinidae</taxon>
        <taxon>Glossina</taxon>
    </lineage>
</organism>
<keyword evidence="5" id="KW-0963">Cytoplasm</keyword>
<keyword evidence="10" id="KW-0505">Motor protein</keyword>
<keyword evidence="9" id="KW-0969">Cilium</keyword>
<dbReference type="GO" id="GO:0005874">
    <property type="term" value="C:microtubule"/>
    <property type="evidence" value="ECO:0007669"/>
    <property type="project" value="UniProtKB-KW"/>
</dbReference>
<dbReference type="Pfam" id="PF08477">
    <property type="entry name" value="Roc"/>
    <property type="match status" value="1"/>
</dbReference>
<keyword evidence="12" id="KW-0966">Cell projection</keyword>
<dbReference type="STRING" id="7398.A0A1B0A4Z6"/>
<evidence type="ECO:0000256" key="6">
    <source>
        <dbReference type="ARBA" id="ARBA00022701"/>
    </source>
</evidence>
<keyword evidence="7" id="KW-0970">Cilium biogenesis/degradation</keyword>
<dbReference type="Proteomes" id="UP000092445">
    <property type="component" value="Unassembled WGS sequence"/>
</dbReference>
<dbReference type="InterPro" id="IPR027417">
    <property type="entry name" value="P-loop_NTPase"/>
</dbReference>
<dbReference type="InterPro" id="IPR040045">
    <property type="entry name" value="DYNC2LI1"/>
</dbReference>
<protein>
    <recommendedName>
        <fullName evidence="3">Cytoplasmic dynein 2 light intermediate chain 1</fullName>
    </recommendedName>
</protein>
<evidence type="ECO:0000256" key="7">
    <source>
        <dbReference type="ARBA" id="ARBA00022794"/>
    </source>
</evidence>